<dbReference type="SUPFAM" id="SSF57362">
    <property type="entry name" value="BPTI-like"/>
    <property type="match status" value="1"/>
</dbReference>
<evidence type="ECO:0000256" key="9">
    <source>
        <dbReference type="ARBA" id="ARBA00023180"/>
    </source>
</evidence>
<dbReference type="PROSITE" id="PS00280">
    <property type="entry name" value="BPTI_KUNITZ_1"/>
    <property type="match status" value="1"/>
</dbReference>
<feature type="domain" description="VWFA" evidence="14">
    <location>
        <begin position="2507"/>
        <end position="2704"/>
    </location>
</feature>
<sequence>MCNYWGLGHGEHNTTWSIEDTIPPKLWEQQPHTSPEHAGHPLLQQRMLLPPPPFLQTQNICLLPKNDIIYRQYLQTQPQLVVDNMLALSKIKIDMNACTPHQRAVVLSCEKHDLTQSLSVCHALGNTEVMETIRGLLFVCISASCFFASQSQKTVCTQEGLADIVFLVDGSWSIGTENFQKMRDFLITLVQSFDVSPDRVRIGLVQYGSSPHTEFYLNSYQDKQKILESIANLPYKGGGTRIGLGLEFLLREHFVEAAGSRGKEGVPQIGVVITDGQSQDDVEPLAQEMKQQGIVLYVIGIKHADMQQLKEIATEPHDHHIYSLDDFTALQGISQSFIQVLCTTVEEVKGPVVQVPEECKANLADIVFLVDGSSRIGDDNFMLVKNFLLKFIISRDIRPNKVKVGVVQFSDDPHGEILLGDYADKKELLEKVRKLTYRKGGPETGKALRFVQDNYFAKGRAMQNVPQILMVISDGESSDDMQTPAKNLRRQGVLIFVFAVRRSEIKELISIASKPHLRFVDTFDNYEHMLELSAQSVLKVCHIMEDQQQALAPKLADVFVLVDSSAKQTQQITEILSQLATQLNVGSTSNQMALAQFSEDVSVEFLFSASKNRNKALSLIHKFHPRSTGQPRNLGKAMDYIRTQFLNTKSGSRIEQGYKQYLLVLSSGESDDSTARAVHALQNEEVTIINIDLRKETTTDLDFPLGGPSGADSVNKTIITPPQKTFYTANKTVAEIAEDVKTITETGDIFNVTGECRSTQLADIVFIVDVSDSITAPNYRLVRSFLHRMISGLDIKSNGVRVGLVEYSNFSRAAFYLNTFEDKEELLQYIRILRYWGGLPYTGKALNYTRENVFSEKLGSRRNVGVEQIAIVITEGTSMDNVTTEALMLRRSGVQVYALGVTGSDVNLLKKIASYPHRKFVFSVESFAKLNKMERILRKTLCNNVVQSTAIKTSTYILKQGCKQTEEADIYFLIDHSGSINPEDFQDMKKFILEFLVMFTIGPKRVRVGLVKFASTPTLEFTVTKYKDRASIERAVSNIIQLGGGTDTGKGLTFMDPLFKKAKETRDHKVPEILIVITDGKSQDEVKEPAEELRKQGVSIYAIGVKNANEQELLEIADNSKKMFFVTSFDALNPLKKDIIADICSEEACKDMLADIIFLVDGSGSIAPQDFLKMKNFLNTLVSDFKIGNKSVQVGVVQFSSDPHTILNLNNIYDKHQILDAINGMQQLGGQTMLGFALSYLLRSFDSTMGGRPGAPQFLILITDGMAQDEVTMPAKVLKDRGVIIYSIGVENADHAQLTEISQPTGRVYMERDFDALEFLREDLQLEICISADECPKSQVADVVFLVDGSSSIADKDFESMKIFMNSVVKTTQVGQDNVRFCTIVYSNTPQIHFLLNQYDTTIQVQNAISALTSPGGNTNTAKALQYYLQYLGPDSGGRSKQGVPQLLFVITDGEATDSQDLPKVANELQSYGVNVYGIGIVNARRSELEIITKDPNKVFQVDDYEALKALQQNISKVICNTTKVECMKQAADLVILIDGSESIKSEPWKIMKNFLLSLIDRLRIREDLFRIGVAQFSTAYRKEFYLNDYKDAEAIKKAIQNIKQMKDGTYIGAALTKVQEFFQADKGSRMQNGISQNLLLITDGESTDEVKDAAERLRAKGIGILAVGIGEVSQEQLLQIAKDRVFLLSNFDHLKLNTTTERVIDVLCEEPKPLDPSSCTIEIGIGFDISHVSASSQYLFKGQLQLRLPEIIEHISKLHNVCCIAEHTLHTHTGFRMVDSNGKILYDTNFEKYSDEVLNKVIAMQISQPLAFNPQLLQSFQDKFAHSIVGTKVLIIFTDGLDASVEDLKHASENLRKSGVHALLTVALEGVQSTSDLLKVEFGRGFGFDEPLSIGMQSVASAVHKQIDTVASRECCNVMCKCTGHEGMRGSRGPPGPKGSPGQRGYSGFPGEEGGAGERGPPGFNGMQGHRGCPGRRGLKGGRGYRGDKGEHGEHGLDGVNGEQGEAGLVGLPGEQGEPGSPGKKGVRGTPGIPGEKGLRGDPGIAGSESSIRGPKGDYGNQGLQGIIGPPGGPGQKGLPGLPGPQGAPGSLGGIGSKGSIGPRGPKGQPGDPGNKGTNGPAGPRGLPGNDGPDGYGAAGPKGPKGDTGFPGYPGLQGETGNPGTKGGHGKKGNKGRGGNAGRRGEEGDPGTDGPDGHRGPKGPGGSRGMSTCQLITYVRDNCACCKGMSLVASAVIYFYINEHNSADNSVMRHRYDAVFMKTLRESHSLIDMNISLSNVMAMLIANTLCPAYPTELVIGLDMSNDVSPLLFGRMLSTVTSLLDSINIAESNCPTGTRVSVVSYSSNTKYLIRFADYHQKKDLMEAVKNIALERTSNRRDIGAAMRFVGRNVFKRVRQGVLMRKVAVFLSGGLSKDVSSIITAVLEYKALDINLGVIGFKDTANVRRAFEADETSSFIVTVLERPQDSSRALQRIQNCLVCFDPCEPAVECPSTGQASVPQEVDMDLALLVDGSQSIQADQYAGVKEVLGSVLDQLVVSSEPSRADTQARVSLYQQSSAYSQAQAPVKQVFTFEQYPDRELMKQSIFKNLEQTGGSSRLGHAMEFVVMRGLLTVPKPRTSKMVLAIIGEEDYYDRAKLDHISRIAKCQGVVLFTLTVGDRFNCTQVEELASSPIEQHIVNLGHVKQEEQEYAKRFIKTFFHILKRQMNAYPPPSLRKQCKSKQEEGQMNHEVFEEAKRIHIERVPLPPLSYPKDEEEGEEDKVEVTEYTDQRVVHPGYENSNLVPAEQGHSNGSTVLEDTEFATKAYADVCLLKSERGPCRKYMLKWFYDMEQSKCSRFWYGGCKGNDNRFDTEQECISHCGRLRKAQ</sequence>
<evidence type="ECO:0000313" key="16">
    <source>
        <dbReference type="EMBL" id="KAK1794960.1"/>
    </source>
</evidence>
<dbReference type="GO" id="GO:0005589">
    <property type="term" value="C:collagen type VI trimer"/>
    <property type="evidence" value="ECO:0007669"/>
    <property type="project" value="UniProtKB-ARBA"/>
</dbReference>
<keyword evidence="2" id="KW-0964">Secreted</keyword>
<accession>A0AAD8ZC04</accession>
<keyword evidence="7" id="KW-0176">Collagen</keyword>
<dbReference type="SUPFAM" id="SSF53300">
    <property type="entry name" value="vWA-like"/>
    <property type="match status" value="11"/>
</dbReference>
<keyword evidence="8" id="KW-1015">Disulfide bond</keyword>
<feature type="domain" description="BPTI/Kunitz inhibitor" evidence="15">
    <location>
        <begin position="2812"/>
        <end position="2862"/>
    </location>
</feature>
<dbReference type="EMBL" id="JAROKS010000016">
    <property type="protein sequence ID" value="KAK1794960.1"/>
    <property type="molecule type" value="Genomic_DNA"/>
</dbReference>
<dbReference type="PRINTS" id="PR00759">
    <property type="entry name" value="BASICPTASE"/>
</dbReference>
<evidence type="ECO:0000256" key="7">
    <source>
        <dbReference type="ARBA" id="ARBA00023119"/>
    </source>
</evidence>
<feature type="domain" description="VWFA" evidence="14">
    <location>
        <begin position="763"/>
        <end position="941"/>
    </location>
</feature>
<dbReference type="InterPro" id="IPR036880">
    <property type="entry name" value="Kunitz_BPTI_sf"/>
</dbReference>
<keyword evidence="3" id="KW-0272">Extracellular matrix</keyword>
<dbReference type="InterPro" id="IPR036465">
    <property type="entry name" value="vWFA_dom_sf"/>
</dbReference>
<dbReference type="FunFam" id="3.40.50.410:FF:000004">
    <property type="entry name" value="collagen alpha-6(VI) chain"/>
    <property type="match status" value="4"/>
</dbReference>
<evidence type="ECO:0000256" key="1">
    <source>
        <dbReference type="ARBA" id="ARBA00004498"/>
    </source>
</evidence>
<dbReference type="CDD" id="cd01472">
    <property type="entry name" value="vWA_collagen"/>
    <property type="match status" value="3"/>
</dbReference>
<keyword evidence="6" id="KW-0130">Cell adhesion</keyword>
<feature type="domain" description="VWFA" evidence="14">
    <location>
        <begin position="1155"/>
        <end position="1324"/>
    </location>
</feature>
<evidence type="ECO:0000256" key="4">
    <source>
        <dbReference type="ARBA" id="ARBA00022729"/>
    </source>
</evidence>
<dbReference type="GO" id="GO:0004867">
    <property type="term" value="F:serine-type endopeptidase inhibitor activity"/>
    <property type="evidence" value="ECO:0007669"/>
    <property type="project" value="InterPro"/>
</dbReference>
<evidence type="ECO:0000256" key="12">
    <source>
        <dbReference type="ARBA" id="ARBA00044000"/>
    </source>
</evidence>
<feature type="domain" description="VWFA" evidence="14">
    <location>
        <begin position="557"/>
        <end position="743"/>
    </location>
</feature>
<evidence type="ECO:0000256" key="13">
    <source>
        <dbReference type="SAM" id="MobiDB-lite"/>
    </source>
</evidence>
<feature type="region of interest" description="Disordered" evidence="13">
    <location>
        <begin position="1927"/>
        <end position="2210"/>
    </location>
</feature>
<evidence type="ECO:0000256" key="10">
    <source>
        <dbReference type="ARBA" id="ARBA00023278"/>
    </source>
</evidence>
<dbReference type="SMART" id="SM00131">
    <property type="entry name" value="KU"/>
    <property type="match status" value="1"/>
</dbReference>
<dbReference type="Pfam" id="PF00092">
    <property type="entry name" value="VWA"/>
    <property type="match status" value="10"/>
</dbReference>
<dbReference type="FunFam" id="4.10.410.10:FF:000020">
    <property type="entry name" value="Collagen, type VI, alpha 3"/>
    <property type="match status" value="1"/>
</dbReference>
<keyword evidence="5" id="KW-0677">Repeat</keyword>
<organism evidence="16 17">
    <name type="scientific">Electrophorus voltai</name>
    <dbReference type="NCBI Taxonomy" id="2609070"/>
    <lineage>
        <taxon>Eukaryota</taxon>
        <taxon>Metazoa</taxon>
        <taxon>Chordata</taxon>
        <taxon>Craniata</taxon>
        <taxon>Vertebrata</taxon>
        <taxon>Euteleostomi</taxon>
        <taxon>Actinopterygii</taxon>
        <taxon>Neopterygii</taxon>
        <taxon>Teleostei</taxon>
        <taxon>Ostariophysi</taxon>
        <taxon>Gymnotiformes</taxon>
        <taxon>Gymnotoidei</taxon>
        <taxon>Gymnotidae</taxon>
        <taxon>Electrophorus</taxon>
    </lineage>
</organism>
<evidence type="ECO:0000256" key="8">
    <source>
        <dbReference type="ARBA" id="ARBA00023157"/>
    </source>
</evidence>
<dbReference type="FunFam" id="3.40.50.410:FF:000001">
    <property type="entry name" value="Collagen, type XII, alpha 1"/>
    <property type="match status" value="1"/>
</dbReference>
<keyword evidence="10" id="KW-0379">Hydroxylation</keyword>
<feature type="compositionally biased region" description="Gly residues" evidence="13">
    <location>
        <begin position="2091"/>
        <end position="2100"/>
    </location>
</feature>
<dbReference type="Pfam" id="PF01391">
    <property type="entry name" value="Collagen"/>
    <property type="match status" value="1"/>
</dbReference>
<evidence type="ECO:0000259" key="14">
    <source>
        <dbReference type="PROSITE" id="PS50234"/>
    </source>
</evidence>
<dbReference type="FunFam" id="3.40.50.410:FF:000021">
    <property type="entry name" value="Collagen, type VI, alpha 3"/>
    <property type="match status" value="1"/>
</dbReference>
<dbReference type="SMART" id="SM00327">
    <property type="entry name" value="VWA"/>
    <property type="match status" value="10"/>
</dbReference>
<dbReference type="PROSITE" id="PS50234">
    <property type="entry name" value="VWFA"/>
    <property type="match status" value="10"/>
</dbReference>
<proteinExistence type="inferred from homology"/>
<feature type="domain" description="VWFA" evidence="14">
    <location>
        <begin position="365"/>
        <end position="537"/>
    </location>
</feature>
<dbReference type="Pfam" id="PF00014">
    <property type="entry name" value="Kunitz_BPTI"/>
    <property type="match status" value="1"/>
</dbReference>
<dbReference type="PROSITE" id="PS50279">
    <property type="entry name" value="BPTI_KUNITZ_2"/>
    <property type="match status" value="1"/>
</dbReference>
<evidence type="ECO:0000259" key="15">
    <source>
        <dbReference type="PROSITE" id="PS50279"/>
    </source>
</evidence>
<comment type="function">
    <text evidence="11">Collagen VI acts as a cell-binding protein.</text>
</comment>
<dbReference type="InterPro" id="IPR050525">
    <property type="entry name" value="ECM_Assembly_Org"/>
</dbReference>
<reference evidence="16" key="1">
    <citation type="submission" date="2023-03" db="EMBL/GenBank/DDBJ databases">
        <title>Electrophorus voltai genome.</title>
        <authorList>
            <person name="Bian C."/>
        </authorList>
    </citation>
    <scope>NUCLEOTIDE SEQUENCE</scope>
    <source>
        <strain evidence="16">CB-2022</strain>
        <tissue evidence="16">Muscle</tissue>
    </source>
</reference>
<keyword evidence="9" id="KW-0325">Glycoprotein</keyword>
<dbReference type="Proteomes" id="UP001239994">
    <property type="component" value="Unassembled WGS sequence"/>
</dbReference>
<feature type="domain" description="VWFA" evidence="14">
    <location>
        <begin position="969"/>
        <end position="1139"/>
    </location>
</feature>
<evidence type="ECO:0000313" key="17">
    <source>
        <dbReference type="Proteomes" id="UP001239994"/>
    </source>
</evidence>
<dbReference type="InterPro" id="IPR020901">
    <property type="entry name" value="Prtase_inh_Kunz-CS"/>
</dbReference>
<evidence type="ECO:0000256" key="3">
    <source>
        <dbReference type="ARBA" id="ARBA00022530"/>
    </source>
</evidence>
<dbReference type="InterPro" id="IPR002035">
    <property type="entry name" value="VWF_A"/>
</dbReference>
<comment type="similarity">
    <text evidence="12">Belongs to the type VI collagen family.</text>
</comment>
<dbReference type="CDD" id="cd22630">
    <property type="entry name" value="Kunitz_collagen_alpha6_VI"/>
    <property type="match status" value="1"/>
</dbReference>
<dbReference type="PANTHER" id="PTHR24020:SF86">
    <property type="entry name" value="COLLAGEN, TYPE VI, ALPHA 4"/>
    <property type="match status" value="1"/>
</dbReference>
<keyword evidence="4" id="KW-0732">Signal</keyword>
<evidence type="ECO:0000256" key="2">
    <source>
        <dbReference type="ARBA" id="ARBA00022525"/>
    </source>
</evidence>
<protein>
    <recommendedName>
        <fullName evidence="18">Collagen type VI alpha 6 chain</fullName>
    </recommendedName>
</protein>
<feature type="compositionally biased region" description="Gly residues" evidence="13">
    <location>
        <begin position="1952"/>
        <end position="1961"/>
    </location>
</feature>
<dbReference type="FunFam" id="3.40.50.410:FF:000003">
    <property type="entry name" value="Collagen type VI alpha 3 chain"/>
    <property type="match status" value="2"/>
</dbReference>
<dbReference type="CDD" id="cd01450">
    <property type="entry name" value="vWFA_subfamily_ECM"/>
    <property type="match status" value="2"/>
</dbReference>
<name>A0AAD8ZC04_9TELE</name>
<dbReference type="InterPro" id="IPR008160">
    <property type="entry name" value="Collagen"/>
</dbReference>
<dbReference type="Gene3D" id="4.10.410.10">
    <property type="entry name" value="Pancreatic trypsin inhibitor Kunitz domain"/>
    <property type="match status" value="1"/>
</dbReference>
<feature type="domain" description="VWFA" evidence="14">
    <location>
        <begin position="1533"/>
        <end position="1704"/>
    </location>
</feature>
<feature type="domain" description="VWFA" evidence="14">
    <location>
        <begin position="1342"/>
        <end position="1515"/>
    </location>
</feature>
<feature type="domain" description="VWFA" evidence="14">
    <location>
        <begin position="2297"/>
        <end position="2480"/>
    </location>
</feature>
<dbReference type="Gene3D" id="3.40.50.410">
    <property type="entry name" value="von Willebrand factor, type A domain"/>
    <property type="match status" value="10"/>
</dbReference>
<dbReference type="InterPro" id="IPR002223">
    <property type="entry name" value="Kunitz_BPTI"/>
</dbReference>
<dbReference type="PANTHER" id="PTHR24020">
    <property type="entry name" value="COLLAGEN ALPHA"/>
    <property type="match status" value="1"/>
</dbReference>
<keyword evidence="17" id="KW-1185">Reference proteome</keyword>
<gene>
    <name evidence="16" type="ORF">P4O66_010155</name>
</gene>
<evidence type="ECO:0000256" key="11">
    <source>
        <dbReference type="ARBA" id="ARBA00043858"/>
    </source>
</evidence>
<evidence type="ECO:0008006" key="18">
    <source>
        <dbReference type="Google" id="ProtNLM"/>
    </source>
</evidence>
<comment type="caution">
    <text evidence="16">The sequence shown here is derived from an EMBL/GenBank/DDBJ whole genome shotgun (WGS) entry which is preliminary data.</text>
</comment>
<comment type="subcellular location">
    <subcellularLocation>
        <location evidence="1">Secreted</location>
        <location evidence="1">Extracellular space</location>
        <location evidence="1">Extracellular matrix</location>
    </subcellularLocation>
</comment>
<evidence type="ECO:0000256" key="5">
    <source>
        <dbReference type="ARBA" id="ARBA00022737"/>
    </source>
</evidence>
<feature type="compositionally biased region" description="Basic and acidic residues" evidence="13">
    <location>
        <begin position="1986"/>
        <end position="1998"/>
    </location>
</feature>
<feature type="domain" description="VWFA" evidence="14">
    <location>
        <begin position="163"/>
        <end position="341"/>
    </location>
</feature>
<dbReference type="GO" id="GO:0007155">
    <property type="term" value="P:cell adhesion"/>
    <property type="evidence" value="ECO:0007669"/>
    <property type="project" value="UniProtKB-KW"/>
</dbReference>
<dbReference type="PRINTS" id="PR00453">
    <property type="entry name" value="VWFADOMAIN"/>
</dbReference>
<evidence type="ECO:0000256" key="6">
    <source>
        <dbReference type="ARBA" id="ARBA00022889"/>
    </source>
</evidence>